<dbReference type="Pfam" id="PF00078">
    <property type="entry name" value="RVT_1"/>
    <property type="match status" value="1"/>
</dbReference>
<feature type="region of interest" description="Disordered" evidence="1">
    <location>
        <begin position="1"/>
        <end position="23"/>
    </location>
</feature>
<dbReference type="Proteomes" id="UP001623348">
    <property type="component" value="Unassembled WGS sequence"/>
</dbReference>
<name>A0ABC9VUS4_GRUJA</name>
<feature type="domain" description="Reverse transcriptase" evidence="2">
    <location>
        <begin position="157"/>
        <end position="359"/>
    </location>
</feature>
<evidence type="ECO:0000313" key="3">
    <source>
        <dbReference type="EMBL" id="GAB0177164.1"/>
    </source>
</evidence>
<dbReference type="AlphaFoldDB" id="A0ABC9VUS4"/>
<gene>
    <name evidence="3" type="ORF">GRJ2_000181600</name>
</gene>
<proteinExistence type="predicted"/>
<comment type="caution">
    <text evidence="3">The sequence shown here is derived from an EMBL/GenBank/DDBJ whole genome shotgun (WGS) entry which is preliminary data.</text>
</comment>
<evidence type="ECO:0000256" key="1">
    <source>
        <dbReference type="SAM" id="MobiDB-lite"/>
    </source>
</evidence>
<protein>
    <submittedName>
        <fullName evidence="3">Mitochondrial enolase superfamily member 1</fullName>
    </submittedName>
</protein>
<dbReference type="PROSITE" id="PS50878">
    <property type="entry name" value="RT_POL"/>
    <property type="match status" value="1"/>
</dbReference>
<dbReference type="PANTHER" id="PTHR33332">
    <property type="entry name" value="REVERSE TRANSCRIPTASE DOMAIN-CONTAINING PROTEIN"/>
    <property type="match status" value="1"/>
</dbReference>
<dbReference type="EMBL" id="BAAFJT010000001">
    <property type="protein sequence ID" value="GAB0177164.1"/>
    <property type="molecule type" value="Genomic_DNA"/>
</dbReference>
<dbReference type="InterPro" id="IPR000477">
    <property type="entry name" value="RT_dom"/>
</dbReference>
<organism evidence="3 4">
    <name type="scientific">Grus japonensis</name>
    <name type="common">Japanese crane</name>
    <name type="synonym">Red-crowned crane</name>
    <dbReference type="NCBI Taxonomy" id="30415"/>
    <lineage>
        <taxon>Eukaryota</taxon>
        <taxon>Metazoa</taxon>
        <taxon>Chordata</taxon>
        <taxon>Craniata</taxon>
        <taxon>Vertebrata</taxon>
        <taxon>Euteleostomi</taxon>
        <taxon>Archelosauria</taxon>
        <taxon>Archosauria</taxon>
        <taxon>Dinosauria</taxon>
        <taxon>Saurischia</taxon>
        <taxon>Theropoda</taxon>
        <taxon>Coelurosauria</taxon>
        <taxon>Aves</taxon>
        <taxon>Neognathae</taxon>
        <taxon>Neoaves</taxon>
        <taxon>Gruiformes</taxon>
        <taxon>Gruidae</taxon>
        <taxon>Grus</taxon>
    </lineage>
</organism>
<dbReference type="SUPFAM" id="SSF56672">
    <property type="entry name" value="DNA/RNA polymerases"/>
    <property type="match status" value="1"/>
</dbReference>
<dbReference type="InterPro" id="IPR043502">
    <property type="entry name" value="DNA/RNA_pol_sf"/>
</dbReference>
<evidence type="ECO:0000313" key="4">
    <source>
        <dbReference type="Proteomes" id="UP001623348"/>
    </source>
</evidence>
<evidence type="ECO:0000259" key="2">
    <source>
        <dbReference type="PROSITE" id="PS50878"/>
    </source>
</evidence>
<keyword evidence="4" id="KW-1185">Reference proteome</keyword>
<accession>A0ABC9VUS4</accession>
<reference evidence="3 4" key="1">
    <citation type="submission" date="2024-06" db="EMBL/GenBank/DDBJ databases">
        <title>The draft genome of Grus japonensis, version 3.</title>
        <authorList>
            <person name="Nabeshima K."/>
            <person name="Suzuki S."/>
            <person name="Onuma M."/>
        </authorList>
    </citation>
    <scope>NUCLEOTIDE SEQUENCE [LARGE SCALE GENOMIC DNA]</scope>
    <source>
        <strain evidence="3 4">451A</strain>
    </source>
</reference>
<sequence length="359" mass="39967">MDEQGAPGKTQREEGSLPNAEKWSGHLGGYRDIVRECRDATRKAKAHLELNLARDVKDNKKGFFKYISSKRKARENVGLLLNEVGALMMEDTEKAELLNAFFALVFTAKAGPQESQTLEIGEKVWRNEDFPKEDQVREHLGILNVRKSMGLDGMHPQMLRELADVIAKLLSIIFERKEDPGNYRTVSLASISGMMEQLILGVINKHVEEKKVISSGQHGFTKGKSCLTNLIAFYDGMTGWVDEGRAVDVVYLDFSKAFDTVSHNILISKLRKCGLDEWTARWVENWLNGRAQSVVISSTESSWRPVSSGVPQGSVLGPVLFNIFINNLDEGTEFTLIKFAGDTKMGEVANTPEGCAAIQ</sequence>